<evidence type="ECO:0000313" key="3">
    <source>
        <dbReference type="Proteomes" id="UP000582837"/>
    </source>
</evidence>
<evidence type="ECO:0000313" key="2">
    <source>
        <dbReference type="EMBL" id="MBB6073666.1"/>
    </source>
</evidence>
<dbReference type="EMBL" id="JACHIA010000027">
    <property type="protein sequence ID" value="MBB6073666.1"/>
    <property type="molecule type" value="Genomic_DNA"/>
</dbReference>
<organism evidence="2 3">
    <name type="scientific">Longimicrobium terrae</name>
    <dbReference type="NCBI Taxonomy" id="1639882"/>
    <lineage>
        <taxon>Bacteria</taxon>
        <taxon>Pseudomonadati</taxon>
        <taxon>Gemmatimonadota</taxon>
        <taxon>Longimicrobiia</taxon>
        <taxon>Longimicrobiales</taxon>
        <taxon>Longimicrobiaceae</taxon>
        <taxon>Longimicrobium</taxon>
    </lineage>
</organism>
<proteinExistence type="predicted"/>
<evidence type="ECO:0000256" key="1">
    <source>
        <dbReference type="SAM" id="MobiDB-lite"/>
    </source>
</evidence>
<dbReference type="Proteomes" id="UP000582837">
    <property type="component" value="Unassembled WGS sequence"/>
</dbReference>
<reference evidence="2 3" key="1">
    <citation type="submission" date="2020-08" db="EMBL/GenBank/DDBJ databases">
        <title>Genomic Encyclopedia of Type Strains, Phase IV (KMG-IV): sequencing the most valuable type-strain genomes for metagenomic binning, comparative biology and taxonomic classification.</title>
        <authorList>
            <person name="Goeker M."/>
        </authorList>
    </citation>
    <scope>NUCLEOTIDE SEQUENCE [LARGE SCALE GENOMIC DNA]</scope>
    <source>
        <strain evidence="2 3">DSM 29007</strain>
    </source>
</reference>
<comment type="caution">
    <text evidence="2">The sequence shown here is derived from an EMBL/GenBank/DDBJ whole genome shotgun (WGS) entry which is preliminary data.</text>
</comment>
<dbReference type="RefSeq" id="WP_170035253.1">
    <property type="nucleotide sequence ID" value="NZ_JABDTL010000001.1"/>
</dbReference>
<feature type="region of interest" description="Disordered" evidence="1">
    <location>
        <begin position="1"/>
        <end position="20"/>
    </location>
</feature>
<dbReference type="AlphaFoldDB" id="A0A841H742"/>
<sequence>MSKKKVGSAPDPVKPEPHPDDVAFQRCMAERGVTIRIPNPAPDWELPEPIHVEGELASEALIRLRRATRL</sequence>
<name>A0A841H742_9BACT</name>
<accession>A0A841H742</accession>
<gene>
    <name evidence="2" type="ORF">HNQ61_005337</name>
</gene>
<keyword evidence="3" id="KW-1185">Reference proteome</keyword>
<protein>
    <submittedName>
        <fullName evidence="2">Uncharacterized protein</fullName>
    </submittedName>
</protein>